<dbReference type="Gene3D" id="3.30.720.120">
    <property type="match status" value="1"/>
</dbReference>
<feature type="domain" description="VOC" evidence="1">
    <location>
        <begin position="11"/>
        <end position="128"/>
    </location>
</feature>
<dbReference type="Pfam" id="PF00903">
    <property type="entry name" value="Glyoxalase"/>
    <property type="match status" value="1"/>
</dbReference>
<dbReference type="CDD" id="cd07246">
    <property type="entry name" value="VOC_like"/>
    <property type="match status" value="1"/>
</dbReference>
<dbReference type="SUPFAM" id="SSF54593">
    <property type="entry name" value="Glyoxalase/Bleomycin resistance protein/Dihydroxybiphenyl dioxygenase"/>
    <property type="match status" value="1"/>
</dbReference>
<sequence length="131" mass="14727">MLVTKSNAKAGRHTITPYFTVESADLLIDFLTAAFGATLIKENRYSNNRIQHARLLIGDSLIMLNQSTDNYPPNMSQMHIVVEDTDQTYQLALQLGATSLMEPNLRPYGERMAGIKDPCGNVWWIASPHIY</sequence>
<evidence type="ECO:0000259" key="1">
    <source>
        <dbReference type="PROSITE" id="PS51819"/>
    </source>
</evidence>
<dbReference type="Gene3D" id="3.30.720.110">
    <property type="match status" value="1"/>
</dbReference>
<dbReference type="PANTHER" id="PTHR34109:SF1">
    <property type="entry name" value="VOC DOMAIN-CONTAINING PROTEIN"/>
    <property type="match status" value="1"/>
</dbReference>
<dbReference type="Proteomes" id="UP000306575">
    <property type="component" value="Unassembled WGS sequence"/>
</dbReference>
<reference evidence="2 3" key="1">
    <citation type="submission" date="2019-04" db="EMBL/GenBank/DDBJ databases">
        <title>Genome sequence of Pelagicola litoralis CL-ES2.</title>
        <authorList>
            <person name="Cao J."/>
        </authorList>
    </citation>
    <scope>NUCLEOTIDE SEQUENCE [LARGE SCALE GENOMIC DNA]</scope>
    <source>
        <strain evidence="2 3">CL-ES2</strain>
    </source>
</reference>
<keyword evidence="3" id="KW-1185">Reference proteome</keyword>
<dbReference type="InterPro" id="IPR037523">
    <property type="entry name" value="VOC_core"/>
</dbReference>
<gene>
    <name evidence="2" type="ORF">FAP39_15215</name>
</gene>
<name>A0A4U7MW45_9RHOB</name>
<dbReference type="AlphaFoldDB" id="A0A4U7MW45"/>
<dbReference type="PROSITE" id="PS51819">
    <property type="entry name" value="VOC"/>
    <property type="match status" value="1"/>
</dbReference>
<organism evidence="2 3">
    <name type="scientific">Shimia litoralis</name>
    <dbReference type="NCBI Taxonomy" id="420403"/>
    <lineage>
        <taxon>Bacteria</taxon>
        <taxon>Pseudomonadati</taxon>
        <taxon>Pseudomonadota</taxon>
        <taxon>Alphaproteobacteria</taxon>
        <taxon>Rhodobacterales</taxon>
        <taxon>Roseobacteraceae</taxon>
    </lineage>
</organism>
<dbReference type="OrthoDB" id="9806868at2"/>
<protein>
    <submittedName>
        <fullName evidence="2">VOC family protein</fullName>
    </submittedName>
</protein>
<dbReference type="EMBL" id="SULI01000027">
    <property type="protein sequence ID" value="TKZ17163.1"/>
    <property type="molecule type" value="Genomic_DNA"/>
</dbReference>
<evidence type="ECO:0000313" key="3">
    <source>
        <dbReference type="Proteomes" id="UP000306575"/>
    </source>
</evidence>
<dbReference type="InterPro" id="IPR029068">
    <property type="entry name" value="Glyas_Bleomycin-R_OHBP_Dase"/>
</dbReference>
<comment type="caution">
    <text evidence="2">The sequence shown here is derived from an EMBL/GenBank/DDBJ whole genome shotgun (WGS) entry which is preliminary data.</text>
</comment>
<evidence type="ECO:0000313" key="2">
    <source>
        <dbReference type="EMBL" id="TKZ17163.1"/>
    </source>
</evidence>
<dbReference type="PANTHER" id="PTHR34109">
    <property type="entry name" value="BNAUNNG04460D PROTEIN-RELATED"/>
    <property type="match status" value="1"/>
</dbReference>
<proteinExistence type="predicted"/>
<dbReference type="InterPro" id="IPR004360">
    <property type="entry name" value="Glyas_Fos-R_dOase_dom"/>
</dbReference>
<accession>A0A4U7MW45</accession>